<feature type="region of interest" description="Disordered" evidence="3">
    <location>
        <begin position="109"/>
        <end position="176"/>
    </location>
</feature>
<evidence type="ECO:0000256" key="2">
    <source>
        <dbReference type="ARBA" id="ARBA00023136"/>
    </source>
</evidence>
<dbReference type="GO" id="GO:0030054">
    <property type="term" value="C:cell junction"/>
    <property type="evidence" value="ECO:0007669"/>
    <property type="project" value="TreeGrafter"/>
</dbReference>
<dbReference type="GO" id="GO:0097120">
    <property type="term" value="P:receptor localization to synapse"/>
    <property type="evidence" value="ECO:0007669"/>
    <property type="project" value="TreeGrafter"/>
</dbReference>
<feature type="compositionally biased region" description="Polar residues" evidence="3">
    <location>
        <begin position="15"/>
        <end position="29"/>
    </location>
</feature>
<dbReference type="PANTHER" id="PTHR23119">
    <property type="entry name" value="DISCS LARGE"/>
    <property type="match status" value="1"/>
</dbReference>
<dbReference type="Proteomes" id="UP000095280">
    <property type="component" value="Unplaced"/>
</dbReference>
<dbReference type="InterPro" id="IPR001478">
    <property type="entry name" value="PDZ"/>
</dbReference>
<evidence type="ECO:0000259" key="4">
    <source>
        <dbReference type="PROSITE" id="PS50106"/>
    </source>
</evidence>
<dbReference type="InterPro" id="IPR036034">
    <property type="entry name" value="PDZ_sf"/>
</dbReference>
<dbReference type="InterPro" id="IPR050614">
    <property type="entry name" value="Synaptic_Scaffolding_LAP-MAGUK"/>
</dbReference>
<reference evidence="6 7" key="1">
    <citation type="submission" date="2016-11" db="UniProtKB">
        <authorList>
            <consortium name="WormBaseParasite"/>
        </authorList>
    </citation>
    <scope>IDENTIFICATION</scope>
</reference>
<feature type="compositionally biased region" description="Polar residues" evidence="3">
    <location>
        <begin position="152"/>
        <end position="167"/>
    </location>
</feature>
<evidence type="ECO:0000313" key="6">
    <source>
        <dbReference type="WBParaSite" id="maker-uti_cns_0001059-snap-gene-0.4-mRNA-1"/>
    </source>
</evidence>
<name>A0A1I8G736_9PLAT</name>
<proteinExistence type="predicted"/>
<dbReference type="Gene3D" id="6.20.370.60">
    <property type="match status" value="1"/>
</dbReference>
<sequence length="251" mass="27062">METTPPRSPGGRVTSLAQDGSPASCNASSWGAPRIVRIRRDAGQSLGISIVGGRVAGHGLQHSVSGIFIKHVSGRDLRDATHDEAVDAIRSAPSPVEFCVQSLVNPSCPTDSDSAVAKPASPDRQQQQPPPTRTQQIISEVPAWDETKRSSTETNKIQEVSQGANSDSDSDEDEFGYPLNWPEKRLAKKYVDINGQILVLEIEKRNRRNLGISLAGNRDTSKMSVFVCGIRPDGAAAEDGRLRIGDELLEV</sequence>
<organism evidence="5 6">
    <name type="scientific">Macrostomum lignano</name>
    <dbReference type="NCBI Taxonomy" id="282301"/>
    <lineage>
        <taxon>Eukaryota</taxon>
        <taxon>Metazoa</taxon>
        <taxon>Spiralia</taxon>
        <taxon>Lophotrochozoa</taxon>
        <taxon>Platyhelminthes</taxon>
        <taxon>Rhabditophora</taxon>
        <taxon>Macrostomorpha</taxon>
        <taxon>Macrostomida</taxon>
        <taxon>Macrostomidae</taxon>
        <taxon>Macrostomum</taxon>
    </lineage>
</organism>
<evidence type="ECO:0000313" key="7">
    <source>
        <dbReference type="WBParaSite" id="maker-uti_cns_0011440-snap-gene-0.3-mRNA-1"/>
    </source>
</evidence>
<dbReference type="PROSITE" id="PS50106">
    <property type="entry name" value="PDZ"/>
    <property type="match status" value="1"/>
</dbReference>
<dbReference type="GO" id="GO:0016323">
    <property type="term" value="C:basolateral plasma membrane"/>
    <property type="evidence" value="ECO:0007669"/>
    <property type="project" value="TreeGrafter"/>
</dbReference>
<feature type="domain" description="PDZ" evidence="4">
    <location>
        <begin position="199"/>
        <end position="251"/>
    </location>
</feature>
<dbReference type="GO" id="GO:0019901">
    <property type="term" value="F:protein kinase binding"/>
    <property type="evidence" value="ECO:0007669"/>
    <property type="project" value="TreeGrafter"/>
</dbReference>
<evidence type="ECO:0000313" key="5">
    <source>
        <dbReference type="Proteomes" id="UP000095280"/>
    </source>
</evidence>
<keyword evidence="5" id="KW-1185">Reference proteome</keyword>
<evidence type="ECO:0000256" key="1">
    <source>
        <dbReference type="ARBA" id="ARBA00004370"/>
    </source>
</evidence>
<keyword evidence="2" id="KW-0472">Membrane</keyword>
<protein>
    <submittedName>
        <fullName evidence="6 7">PDZ domain-containing protein</fullName>
    </submittedName>
</protein>
<dbReference type="GO" id="GO:0045197">
    <property type="term" value="P:establishment or maintenance of epithelial cell apical/basal polarity"/>
    <property type="evidence" value="ECO:0007669"/>
    <property type="project" value="TreeGrafter"/>
</dbReference>
<dbReference type="GO" id="GO:0043113">
    <property type="term" value="P:receptor clustering"/>
    <property type="evidence" value="ECO:0007669"/>
    <property type="project" value="TreeGrafter"/>
</dbReference>
<dbReference type="Gene3D" id="2.30.42.10">
    <property type="match status" value="2"/>
</dbReference>
<dbReference type="GO" id="GO:0098609">
    <property type="term" value="P:cell-cell adhesion"/>
    <property type="evidence" value="ECO:0007669"/>
    <property type="project" value="TreeGrafter"/>
</dbReference>
<dbReference type="Pfam" id="PF00595">
    <property type="entry name" value="PDZ"/>
    <property type="match status" value="1"/>
</dbReference>
<feature type="region of interest" description="Disordered" evidence="3">
    <location>
        <begin position="1"/>
        <end position="29"/>
    </location>
</feature>
<dbReference type="PANTHER" id="PTHR23119:SF51">
    <property type="entry name" value="DISKS LARGE 1 TUMOR SUPPRESSOR PROTEIN"/>
    <property type="match status" value="1"/>
</dbReference>
<dbReference type="WBParaSite" id="maker-uti_cns_0011440-snap-gene-0.3-mRNA-1">
    <property type="protein sequence ID" value="maker-uti_cns_0011440-snap-gene-0.3-mRNA-1"/>
    <property type="gene ID" value="maker-uti_cns_0011440-snap-gene-0.3"/>
</dbReference>
<dbReference type="WBParaSite" id="maker-uti_cns_0001059-snap-gene-0.4-mRNA-1">
    <property type="protein sequence ID" value="maker-uti_cns_0001059-snap-gene-0.4-mRNA-1"/>
    <property type="gene ID" value="maker-uti_cns_0001059-snap-gene-0.4"/>
</dbReference>
<accession>A0A1I8G736</accession>
<dbReference type="SUPFAM" id="SSF50156">
    <property type="entry name" value="PDZ domain-like"/>
    <property type="match status" value="2"/>
</dbReference>
<dbReference type="AlphaFoldDB" id="A0A1I8G736"/>
<comment type="subcellular location">
    <subcellularLocation>
        <location evidence="1">Membrane</location>
    </subcellularLocation>
</comment>
<evidence type="ECO:0000256" key="3">
    <source>
        <dbReference type="SAM" id="MobiDB-lite"/>
    </source>
</evidence>